<keyword evidence="2" id="KW-1185">Reference proteome</keyword>
<evidence type="ECO:0000313" key="1">
    <source>
        <dbReference type="EMBL" id="MCZ4279734.1"/>
    </source>
</evidence>
<sequence>MEMLKSIWTAMITRDVANSATDSPIVLIVNDYSYDLVFHTFKDTAQKDQSAGQANLYKLDVAGGIYPDSLTDSSIRIAIRGDDLWRPESFFLWGETTSGAVEPLAYNKQIKFTLSTDPNEGNFSAALPRAYGPNSPAVRAKQPTPLLFSNLLVLMTTASAHDSGTNNKLSLEVVGKNGTLYLDSVLKAKGQSNHGTAQANFYEVQETNRFFKHEIESMTLSISGSDAWKPDNFFVFGYDDLDGVQVFTPLVNIPKWTFGSLSTDKSEGKTSLSLPLF</sequence>
<evidence type="ECO:0000313" key="2">
    <source>
        <dbReference type="Proteomes" id="UP001069802"/>
    </source>
</evidence>
<accession>A0ABT4LF56</accession>
<comment type="caution">
    <text evidence="1">The sequence shown here is derived from an EMBL/GenBank/DDBJ whole genome shotgun (WGS) entry which is preliminary data.</text>
</comment>
<proteinExistence type="predicted"/>
<dbReference type="RefSeq" id="WP_269421931.1">
    <property type="nucleotide sequence ID" value="NZ_JAPWGY010000001.1"/>
</dbReference>
<name>A0ABT4LF56_9PROT</name>
<gene>
    <name evidence="1" type="ORF">O4H49_03015</name>
</gene>
<protein>
    <submittedName>
        <fullName evidence="1">Uncharacterized protein</fullName>
    </submittedName>
</protein>
<dbReference type="Proteomes" id="UP001069802">
    <property type="component" value="Unassembled WGS sequence"/>
</dbReference>
<dbReference type="EMBL" id="JAPWGY010000001">
    <property type="protein sequence ID" value="MCZ4279734.1"/>
    <property type="molecule type" value="Genomic_DNA"/>
</dbReference>
<organism evidence="1 2">
    <name type="scientific">Kiloniella laminariae</name>
    <dbReference type="NCBI Taxonomy" id="454162"/>
    <lineage>
        <taxon>Bacteria</taxon>
        <taxon>Pseudomonadati</taxon>
        <taxon>Pseudomonadota</taxon>
        <taxon>Alphaproteobacteria</taxon>
        <taxon>Rhodospirillales</taxon>
        <taxon>Kiloniellaceae</taxon>
        <taxon>Kiloniella</taxon>
    </lineage>
</organism>
<reference evidence="1" key="1">
    <citation type="submission" date="2022-12" db="EMBL/GenBank/DDBJ databases">
        <title>Bacterial isolates from different developmental stages of Nematostella vectensis.</title>
        <authorList>
            <person name="Fraune S."/>
        </authorList>
    </citation>
    <scope>NUCLEOTIDE SEQUENCE</scope>
    <source>
        <strain evidence="1">G21630-S1</strain>
    </source>
</reference>